<evidence type="ECO:0000313" key="1">
    <source>
        <dbReference type="EMBL" id="GFP20451.1"/>
    </source>
</evidence>
<sequence length="32" mass="3503">METGRVTHGKKSRIDRICELALVGSIIMSMLG</sequence>
<dbReference type="AlphaFoldDB" id="A0A6V8NMC0"/>
<reference evidence="1 2" key="1">
    <citation type="journal article" date="2020" name="Front. Microbiol.">
        <title>Single-cell genomics of novel Actinobacteria with the Wood-Ljungdahl pathway discovered in a serpentinizing system.</title>
        <authorList>
            <person name="Merino N."/>
            <person name="Kawai M."/>
            <person name="Boyd E.S."/>
            <person name="Colman D.R."/>
            <person name="McGlynn S.E."/>
            <person name="Nealson K.H."/>
            <person name="Kurokawa K."/>
            <person name="Hongoh Y."/>
        </authorList>
    </citation>
    <scope>NUCLEOTIDE SEQUENCE [LARGE SCALE GENOMIC DNA]</scope>
    <source>
        <strain evidence="1 2">S03</strain>
    </source>
</reference>
<accession>A0A6V8NMC0</accession>
<dbReference type="EMBL" id="BLRU01000440">
    <property type="protein sequence ID" value="GFP20451.1"/>
    <property type="molecule type" value="Genomic_DNA"/>
</dbReference>
<evidence type="ECO:0000313" key="2">
    <source>
        <dbReference type="Proteomes" id="UP000574717"/>
    </source>
</evidence>
<comment type="caution">
    <text evidence="1">The sequence shown here is derived from an EMBL/GenBank/DDBJ whole genome shotgun (WGS) entry which is preliminary data.</text>
</comment>
<gene>
    <name evidence="1" type="ORF">HKBW3S03_01954</name>
</gene>
<protein>
    <submittedName>
        <fullName evidence="1">Uncharacterized protein</fullName>
    </submittedName>
</protein>
<organism evidence="1 2">
    <name type="scientific">Candidatus Hakubella thermalkaliphila</name>
    <dbReference type="NCBI Taxonomy" id="2754717"/>
    <lineage>
        <taxon>Bacteria</taxon>
        <taxon>Bacillati</taxon>
        <taxon>Actinomycetota</taxon>
        <taxon>Actinomycetota incertae sedis</taxon>
        <taxon>Candidatus Hakubellales</taxon>
        <taxon>Candidatus Hakubellaceae</taxon>
        <taxon>Candidatus Hakubella</taxon>
    </lineage>
</organism>
<feature type="non-terminal residue" evidence="1">
    <location>
        <position position="32"/>
    </location>
</feature>
<name>A0A6V8NMC0_9ACTN</name>
<dbReference type="Proteomes" id="UP000574717">
    <property type="component" value="Unassembled WGS sequence"/>
</dbReference>
<proteinExistence type="predicted"/>